<dbReference type="Pfam" id="PF01609">
    <property type="entry name" value="DDE_Tnp_1"/>
    <property type="match status" value="1"/>
</dbReference>
<dbReference type="InterPro" id="IPR012337">
    <property type="entry name" value="RNaseH-like_sf"/>
</dbReference>
<proteinExistence type="predicted"/>
<feature type="non-terminal residue" evidence="2">
    <location>
        <position position="1"/>
    </location>
</feature>
<dbReference type="AlphaFoldDB" id="A0A1H9JC97"/>
<dbReference type="STRING" id="478744.SAMN05444359_1171"/>
<dbReference type="SUPFAM" id="SSF53098">
    <property type="entry name" value="Ribonuclease H-like"/>
    <property type="match status" value="1"/>
</dbReference>
<dbReference type="EMBL" id="FOFB01000017">
    <property type="protein sequence ID" value="SEQ84403.1"/>
    <property type="molecule type" value="Genomic_DNA"/>
</dbReference>
<dbReference type="RefSeq" id="WP_090169987.1">
    <property type="nucleotide sequence ID" value="NZ_FOFB01000017.1"/>
</dbReference>
<dbReference type="InParanoid" id="A0A1H9JC97"/>
<dbReference type="GO" id="GO:0003677">
    <property type="term" value="F:DNA binding"/>
    <property type="evidence" value="ECO:0007669"/>
    <property type="project" value="InterPro"/>
</dbReference>
<evidence type="ECO:0000313" key="2">
    <source>
        <dbReference type="EMBL" id="SEQ84403.1"/>
    </source>
</evidence>
<protein>
    <submittedName>
        <fullName evidence="2">Transposase DDE domain-containing protein</fullName>
    </submittedName>
</protein>
<reference evidence="3" key="1">
    <citation type="submission" date="2016-10" db="EMBL/GenBank/DDBJ databases">
        <authorList>
            <person name="Varghese N."/>
            <person name="Submissions S."/>
        </authorList>
    </citation>
    <scope>NUCLEOTIDE SEQUENCE [LARGE SCALE GENOMIC DNA]</scope>
    <source>
        <strain evidence="3">DSM 24740</strain>
    </source>
</reference>
<feature type="domain" description="Transposase IS4-like" evidence="1">
    <location>
        <begin position="31"/>
        <end position="203"/>
    </location>
</feature>
<organism evidence="2 3">
    <name type="scientific">Neolewinella agarilytica</name>
    <dbReference type="NCBI Taxonomy" id="478744"/>
    <lineage>
        <taxon>Bacteria</taxon>
        <taxon>Pseudomonadati</taxon>
        <taxon>Bacteroidota</taxon>
        <taxon>Saprospiria</taxon>
        <taxon>Saprospirales</taxon>
        <taxon>Lewinellaceae</taxon>
        <taxon>Neolewinella</taxon>
    </lineage>
</organism>
<gene>
    <name evidence="2" type="ORF">SAMN05444359_1171</name>
</gene>
<evidence type="ECO:0000313" key="3">
    <source>
        <dbReference type="Proteomes" id="UP000199021"/>
    </source>
</evidence>
<dbReference type="GO" id="GO:0004803">
    <property type="term" value="F:transposase activity"/>
    <property type="evidence" value="ECO:0007669"/>
    <property type="project" value="InterPro"/>
</dbReference>
<accession>A0A1H9JC97</accession>
<dbReference type="Proteomes" id="UP000199021">
    <property type="component" value="Unassembled WGS sequence"/>
</dbReference>
<dbReference type="InterPro" id="IPR002559">
    <property type="entry name" value="Transposase_11"/>
</dbReference>
<evidence type="ECO:0000259" key="1">
    <source>
        <dbReference type="Pfam" id="PF01609"/>
    </source>
</evidence>
<keyword evidence="3" id="KW-1185">Reference proteome</keyword>
<dbReference type="GO" id="GO:0006313">
    <property type="term" value="P:DNA transposition"/>
    <property type="evidence" value="ECO:0007669"/>
    <property type="project" value="InterPro"/>
</dbReference>
<name>A0A1H9JC97_9BACT</name>
<sequence length="297" mass="34729">LCPSKGYFTEGRGSGVTKKLTDYILATMSCLARWLRGLDRKVYLVGDGAYFVFDLLKKGHEEQLHWIVRGRMDALLYHFPSPKKPGTPGVQAKVGKPLLKMNKRLTDKRVKWQEVTFAEWYGETNKKMYYSTGKSIWYKGRHYRLPVQWVLLKDPEGKAKPTLLITTCLDIEPKQIILNFVARWQIEVTFAEVRRHLGIETQRQWSDLAIERTTPLLMGLFSVCCLLAKELHATGQLKVQATAWYAKKHITFSDVLLAVRRRCWQERERSIFRQKTDLEHYRLKLAYLWDDFWTAAA</sequence>